<evidence type="ECO:0000259" key="2">
    <source>
        <dbReference type="Pfam" id="PF13091"/>
    </source>
</evidence>
<reference evidence="3 4" key="1">
    <citation type="submission" date="2017-12" db="EMBL/GenBank/DDBJ databases">
        <title>Sequencing the genomes of 1000 Actinobacteria strains.</title>
        <authorList>
            <person name="Klenk H.-P."/>
        </authorList>
    </citation>
    <scope>NUCLEOTIDE SEQUENCE [LARGE SCALE GENOMIC DNA]</scope>
    <source>
        <strain evidence="3 4">DSM 12806</strain>
    </source>
</reference>
<sequence>MRVSLVTQPLTHSPTAAMVIAALAADAEIDRIDIAVAWAKRSGFSQVAESLRSFTSRGGILRIVTGVSQGGATRQGLELVAELATEAYIVHHAGRTFHTKVYAGYGDDHATLLVGSHNLTLGGLVTNFEVGALLEADRSSASDEVVVQQFQEYIDTLIGDDEATKELTLGTLAQLISDPRYLVGDEDAPDRANGRAASAAGGGGNSLFGTSTLNLRRAAGSRTGPGSSAATTKRVPTAGNPTASPATVLRRWYKRVPASSVSRVGGNTNPQGHLTLTQGPGIPGQQPHPIRQGTYFRNIFFGDAAWAPGRRATTEVATVTVEVIARGKDLGTFNLVVEHNTLFESGQGNRSSFLHWGSTLSEYLRKRVDHTGDIVTLEKLSDGTYRLTLDRHAVGPFL</sequence>
<dbReference type="EMBL" id="PJNE01000001">
    <property type="protein sequence ID" value="PKW26698.1"/>
    <property type="molecule type" value="Genomic_DNA"/>
</dbReference>
<dbReference type="CDD" id="cd09117">
    <property type="entry name" value="PLDc_Bfil_DEXD_like"/>
    <property type="match status" value="1"/>
</dbReference>
<dbReference type="Pfam" id="PF13091">
    <property type="entry name" value="PLDc_2"/>
    <property type="match status" value="1"/>
</dbReference>
<proteinExistence type="predicted"/>
<dbReference type="Proteomes" id="UP000233781">
    <property type="component" value="Unassembled WGS sequence"/>
</dbReference>
<dbReference type="AlphaFoldDB" id="A0A2N3YIR2"/>
<name>A0A2N3YIR2_9MICO</name>
<accession>A0A2N3YIR2</accession>
<comment type="caution">
    <text evidence="3">The sequence shown here is derived from an EMBL/GenBank/DDBJ whole genome shotgun (WGS) entry which is preliminary data.</text>
</comment>
<dbReference type="SUPFAM" id="SSF56024">
    <property type="entry name" value="Phospholipase D/nuclease"/>
    <property type="match status" value="1"/>
</dbReference>
<feature type="domain" description="Phospholipase D-like" evidence="2">
    <location>
        <begin position="30"/>
        <end position="154"/>
    </location>
</feature>
<dbReference type="OrthoDB" id="9776021at2"/>
<keyword evidence="4" id="KW-1185">Reference proteome</keyword>
<gene>
    <name evidence="3" type="ORF">ATL31_1515</name>
</gene>
<dbReference type="RefSeq" id="WP_101395226.1">
    <property type="nucleotide sequence ID" value="NZ_PJNE01000001.1"/>
</dbReference>
<feature type="region of interest" description="Disordered" evidence="1">
    <location>
        <begin position="184"/>
        <end position="203"/>
    </location>
</feature>
<organism evidence="3 4">
    <name type="scientific">Phycicoccus duodecadis</name>
    <dbReference type="NCBI Taxonomy" id="173053"/>
    <lineage>
        <taxon>Bacteria</taxon>
        <taxon>Bacillati</taxon>
        <taxon>Actinomycetota</taxon>
        <taxon>Actinomycetes</taxon>
        <taxon>Micrococcales</taxon>
        <taxon>Intrasporangiaceae</taxon>
        <taxon>Phycicoccus</taxon>
    </lineage>
</organism>
<dbReference type="Gene3D" id="3.30.870.10">
    <property type="entry name" value="Endonuclease Chain A"/>
    <property type="match status" value="1"/>
</dbReference>
<feature type="region of interest" description="Disordered" evidence="1">
    <location>
        <begin position="260"/>
        <end position="284"/>
    </location>
</feature>
<evidence type="ECO:0000256" key="1">
    <source>
        <dbReference type="SAM" id="MobiDB-lite"/>
    </source>
</evidence>
<protein>
    <submittedName>
        <fullName evidence="3">HKD family nuclease</fullName>
    </submittedName>
</protein>
<feature type="compositionally biased region" description="Polar residues" evidence="1">
    <location>
        <begin position="260"/>
        <end position="277"/>
    </location>
</feature>
<feature type="region of interest" description="Disordered" evidence="1">
    <location>
        <begin position="217"/>
        <end position="244"/>
    </location>
</feature>
<evidence type="ECO:0000313" key="3">
    <source>
        <dbReference type="EMBL" id="PKW26698.1"/>
    </source>
</evidence>
<evidence type="ECO:0000313" key="4">
    <source>
        <dbReference type="Proteomes" id="UP000233781"/>
    </source>
</evidence>
<dbReference type="InterPro" id="IPR025202">
    <property type="entry name" value="PLD-like_dom"/>
</dbReference>